<name>D3S2R2_FERPA</name>
<dbReference type="GeneID" id="8777913"/>
<dbReference type="EMBL" id="CP001899">
    <property type="protein sequence ID" value="ADC64592.1"/>
    <property type="molecule type" value="Genomic_DNA"/>
</dbReference>
<evidence type="ECO:0000313" key="1">
    <source>
        <dbReference type="EMBL" id="ADC64592.1"/>
    </source>
</evidence>
<organism evidence="1 2">
    <name type="scientific">Ferroglobus placidus (strain DSM 10642 / AEDII12DO)</name>
    <dbReference type="NCBI Taxonomy" id="589924"/>
    <lineage>
        <taxon>Archaea</taxon>
        <taxon>Methanobacteriati</taxon>
        <taxon>Methanobacteriota</taxon>
        <taxon>Archaeoglobi</taxon>
        <taxon>Archaeoglobales</taxon>
        <taxon>Archaeoglobaceae</taxon>
        <taxon>Ferroglobus</taxon>
    </lineage>
</organism>
<reference evidence="1 2" key="2">
    <citation type="journal article" date="2011" name="Stand. Genomic Sci.">
        <title>Complete genome sequence of Ferroglobus placidus AEDII12DO.</title>
        <authorList>
            <person name="Anderson I."/>
            <person name="Risso C."/>
            <person name="Holmes D."/>
            <person name="Lucas S."/>
            <person name="Copeland A."/>
            <person name="Lapidus A."/>
            <person name="Cheng J.F."/>
            <person name="Bruce D."/>
            <person name="Goodwin L."/>
            <person name="Pitluck S."/>
            <person name="Saunders E."/>
            <person name="Brettin T."/>
            <person name="Detter J.C."/>
            <person name="Han C."/>
            <person name="Tapia R."/>
            <person name="Larimer F."/>
            <person name="Land M."/>
            <person name="Hauser L."/>
            <person name="Woyke T."/>
            <person name="Lovley D."/>
            <person name="Kyrpides N."/>
            <person name="Ivanova N."/>
        </authorList>
    </citation>
    <scope>NUCLEOTIDE SEQUENCE [LARGE SCALE GENOMIC DNA]</scope>
    <source>
        <strain evidence="2">DSM 10642 / AEDII12DO</strain>
    </source>
</reference>
<proteinExistence type="predicted"/>
<dbReference type="AlphaFoldDB" id="D3S2R2"/>
<dbReference type="STRING" id="589924.Ferp_0415"/>
<evidence type="ECO:0000313" key="2">
    <source>
        <dbReference type="Proteomes" id="UP000002613"/>
    </source>
</evidence>
<accession>D3S2R2</accession>
<gene>
    <name evidence="1" type="ordered locus">Ferp_0415</name>
</gene>
<dbReference type="RefSeq" id="WP_012964939.1">
    <property type="nucleotide sequence ID" value="NC_013849.1"/>
</dbReference>
<dbReference type="eggNOG" id="arCOG00786">
    <property type="taxonomic scope" value="Archaea"/>
</dbReference>
<sequence>MVDGKIEEKIKKLLDAFRPSQLDEQLLTVCPFYKPENKELSSAYRLVHDIAKSRLLARLQLKLNKSDVANEVSLKLGYVNGAISRVYITGGNGCSALIEVKTGSVKLVQPAIYTLLSRTKTILVDLRSGGILVIDVQTAEKILQELIEHLKDKEELKKLGKRVPGPECWRCGQTANTGKEIGKKKESAGATL</sequence>
<dbReference type="PaxDb" id="589924-Ferp_0415"/>
<dbReference type="HOGENOM" id="CLU_1412310_0_0_2"/>
<dbReference type="Proteomes" id="UP000002613">
    <property type="component" value="Chromosome"/>
</dbReference>
<keyword evidence="2" id="KW-1185">Reference proteome</keyword>
<dbReference type="KEGG" id="fpl:Ferp_0415"/>
<protein>
    <submittedName>
        <fullName evidence="1">Uncharacterized protein</fullName>
    </submittedName>
</protein>
<reference evidence="2" key="1">
    <citation type="submission" date="2010-02" db="EMBL/GenBank/DDBJ databases">
        <title>Complete sequence of Ferroglobus placidus DSM 10642.</title>
        <authorList>
            <consortium name="US DOE Joint Genome Institute"/>
            <person name="Lucas S."/>
            <person name="Copeland A."/>
            <person name="Lapidus A."/>
            <person name="Cheng J.-F."/>
            <person name="Bruce D."/>
            <person name="Goodwin L."/>
            <person name="Pitluck S."/>
            <person name="Saunders E."/>
            <person name="Brettin T."/>
            <person name="Detter J.C."/>
            <person name="Han C."/>
            <person name="Tapia R."/>
            <person name="Larimer F."/>
            <person name="Land M."/>
            <person name="Hauser L."/>
            <person name="Kyrpides N."/>
            <person name="Ivanova N."/>
            <person name="Holmes D."/>
            <person name="Lovley D."/>
            <person name="Kyrpides N."/>
            <person name="Anderson I.J."/>
            <person name="Woyke T."/>
        </authorList>
    </citation>
    <scope>NUCLEOTIDE SEQUENCE [LARGE SCALE GENOMIC DNA]</scope>
    <source>
        <strain evidence="2">DSM 10642 / AEDII12DO</strain>
    </source>
</reference>